<proteinExistence type="inferred from homology"/>
<dbReference type="SUPFAM" id="SSF52374">
    <property type="entry name" value="Nucleotidylyl transferase"/>
    <property type="match status" value="1"/>
</dbReference>
<dbReference type="CDD" id="cd02174">
    <property type="entry name" value="CCT"/>
    <property type="match status" value="1"/>
</dbReference>
<feature type="compositionally biased region" description="Acidic residues" evidence="9">
    <location>
        <begin position="99"/>
        <end position="114"/>
    </location>
</feature>
<feature type="compositionally biased region" description="Low complexity" evidence="9">
    <location>
        <begin position="127"/>
        <end position="145"/>
    </location>
</feature>
<evidence type="ECO:0000256" key="7">
    <source>
        <dbReference type="ARBA" id="ARBA00023264"/>
    </source>
</evidence>
<reference evidence="11 12" key="1">
    <citation type="submission" date="2018-03" db="EMBL/GenBank/DDBJ databases">
        <authorList>
            <person name="Guldener U."/>
        </authorList>
    </citation>
    <scope>NUCLEOTIDE SEQUENCE [LARGE SCALE GENOMIC DNA]</scope>
    <source>
        <strain evidence="11 12">NBRC100155</strain>
    </source>
</reference>
<keyword evidence="12" id="KW-1185">Reference proteome</keyword>
<keyword evidence="4 11" id="KW-0548">Nucleotidyltransferase</keyword>
<evidence type="ECO:0000256" key="6">
    <source>
        <dbReference type="ARBA" id="ARBA00023209"/>
    </source>
</evidence>
<evidence type="ECO:0000256" key="3">
    <source>
        <dbReference type="ARBA" id="ARBA00022679"/>
    </source>
</evidence>
<feature type="region of interest" description="Disordered" evidence="9">
    <location>
        <begin position="1"/>
        <end position="247"/>
    </location>
</feature>
<evidence type="ECO:0000256" key="1">
    <source>
        <dbReference type="ARBA" id="ARBA00010101"/>
    </source>
</evidence>
<keyword evidence="7" id="KW-1208">Phospholipid metabolism</keyword>
<dbReference type="AlphaFoldDB" id="A0A5C3DRA5"/>
<sequence>MAAPSSRMSGSGSSVASSTAPATAAPAAPSLSGAAAASQHHQSHHKSQHHHHHHHHHAHHITDPARRKKKHLPAQLAQLQLENEDDDGNNFISSSRDASEEDNDDQEETFDDDASIASLRHHQQGASTSSLSNVPISSSLSSIPPNDRDQALIDSAALHQPSKLQHQFKPANVLDDRTPASSSPPRVAAASATAPLAGSAVGSRAGQPAVQHGFVSPPLAQQQTQAPSDRRREASSDDDERYVRPSVGATLANASAALSSSSSVELLPKAVAAQRQTGAAEGKSAKAGVGAGLNLGSLPPPVVGSTTATSQPLSTVKPQASAADPFSPSAASGIANTLAGNANAATPKAQQAGDPSAAPALDPSVLGQAVTAGGGAPAASKTRKTSASHHASNAAARRAELKDGTADEAGNNTDGATPYDGDVEYAARTPVSAQIGAGSAAASTQREASSKTAAASSAAPAKSTAPAPARSRTYIQTMKSRHADCHPQGDDFDEGGFQPSSIPSAEEIQAWVSEAIFNPDPQRDYSINPPPKRYDSEGRERPIRIYADGVYDLFHYAHALQLRQAKLSFPSVHLIVGVVSSHSCGKHKNKPVLTSQERYECVRNCRWVDEVLEDAPWVVDQNLIDTLEIDYIAHDDLPYSGIGMEDIYAFVKKQGRFLPTRRTDGVSTSELLGRIVEVYREGSLDGKLVKIGLEDLTSTHEYKHA</sequence>
<evidence type="ECO:0000313" key="11">
    <source>
        <dbReference type="EMBL" id="SPO19741.1"/>
    </source>
</evidence>
<dbReference type="InterPro" id="IPR004821">
    <property type="entry name" value="Cyt_trans-like"/>
</dbReference>
<dbReference type="GO" id="GO:0031210">
    <property type="term" value="F:phosphatidylcholine binding"/>
    <property type="evidence" value="ECO:0007669"/>
    <property type="project" value="TreeGrafter"/>
</dbReference>
<evidence type="ECO:0000313" key="12">
    <source>
        <dbReference type="Proteomes" id="UP000324022"/>
    </source>
</evidence>
<dbReference type="EC" id="2.7.7.15" evidence="8"/>
<accession>A0A5C3DRA5</accession>
<feature type="compositionally biased region" description="Basic residues" evidence="9">
    <location>
        <begin position="41"/>
        <end position="59"/>
    </location>
</feature>
<dbReference type="FunFam" id="3.40.50.620:FF:000172">
    <property type="entry name" value="Related to choline-phosphate cytidylyltransferase"/>
    <property type="match status" value="1"/>
</dbReference>
<dbReference type="InterPro" id="IPR014729">
    <property type="entry name" value="Rossmann-like_a/b/a_fold"/>
</dbReference>
<dbReference type="OrthoDB" id="17102at2759"/>
<feature type="compositionally biased region" description="Low complexity" evidence="9">
    <location>
        <begin position="318"/>
        <end position="346"/>
    </location>
</feature>
<feature type="region of interest" description="Disordered" evidence="9">
    <location>
        <begin position="272"/>
        <end position="500"/>
    </location>
</feature>
<keyword evidence="3 11" id="KW-0808">Transferase</keyword>
<evidence type="ECO:0000256" key="5">
    <source>
        <dbReference type="ARBA" id="ARBA00023098"/>
    </source>
</evidence>
<evidence type="ECO:0000256" key="2">
    <source>
        <dbReference type="ARBA" id="ARBA00022516"/>
    </source>
</evidence>
<dbReference type="Pfam" id="PF01467">
    <property type="entry name" value="CTP_transf_like"/>
    <property type="match status" value="1"/>
</dbReference>
<gene>
    <name evidence="11" type="ORF">UTRI_00134_B</name>
</gene>
<name>A0A5C3DRA5_9BASI</name>
<dbReference type="Proteomes" id="UP000324022">
    <property type="component" value="Unassembled WGS sequence"/>
</dbReference>
<evidence type="ECO:0000256" key="4">
    <source>
        <dbReference type="ARBA" id="ARBA00022695"/>
    </source>
</evidence>
<evidence type="ECO:0000256" key="9">
    <source>
        <dbReference type="SAM" id="MobiDB-lite"/>
    </source>
</evidence>
<feature type="compositionally biased region" description="Low complexity" evidence="9">
    <location>
        <begin position="450"/>
        <end position="472"/>
    </location>
</feature>
<dbReference type="Gene3D" id="3.40.50.620">
    <property type="entry name" value="HUPs"/>
    <property type="match status" value="1"/>
</dbReference>
<feature type="domain" description="Cytidyltransferase-like" evidence="10">
    <location>
        <begin position="546"/>
        <end position="671"/>
    </location>
</feature>
<feature type="compositionally biased region" description="Low complexity" evidence="9">
    <location>
        <begin position="179"/>
        <end position="200"/>
    </location>
</feature>
<dbReference type="PANTHER" id="PTHR10739">
    <property type="entry name" value="CYTIDYLYLTRANSFERASE"/>
    <property type="match status" value="1"/>
</dbReference>
<feature type="region of interest" description="Disordered" evidence="9">
    <location>
        <begin position="519"/>
        <end position="539"/>
    </location>
</feature>
<dbReference type="EMBL" id="OOIN01000001">
    <property type="protein sequence ID" value="SPO19741.1"/>
    <property type="molecule type" value="Genomic_DNA"/>
</dbReference>
<dbReference type="NCBIfam" id="TIGR00125">
    <property type="entry name" value="cyt_tran_rel"/>
    <property type="match status" value="1"/>
</dbReference>
<keyword evidence="2" id="KW-0444">Lipid biosynthesis</keyword>
<keyword evidence="6" id="KW-0594">Phospholipid biosynthesis</keyword>
<feature type="compositionally biased region" description="Polar residues" evidence="9">
    <location>
        <begin position="304"/>
        <end position="317"/>
    </location>
</feature>
<protein>
    <recommendedName>
        <fullName evidence="8">choline-phosphate cytidylyltransferase</fullName>
        <ecNumber evidence="8">2.7.7.15</ecNumber>
    </recommendedName>
</protein>
<evidence type="ECO:0000259" key="10">
    <source>
        <dbReference type="Pfam" id="PF01467"/>
    </source>
</evidence>
<keyword evidence="5" id="KW-0443">Lipid metabolism</keyword>
<feature type="compositionally biased region" description="Low complexity" evidence="9">
    <location>
        <begin position="1"/>
        <end position="40"/>
    </location>
</feature>
<dbReference type="GO" id="GO:0005635">
    <property type="term" value="C:nuclear envelope"/>
    <property type="evidence" value="ECO:0007669"/>
    <property type="project" value="TreeGrafter"/>
</dbReference>
<dbReference type="InterPro" id="IPR041723">
    <property type="entry name" value="CCT"/>
</dbReference>
<dbReference type="InterPro" id="IPR045049">
    <property type="entry name" value="Pcy1-like"/>
</dbReference>
<dbReference type="GO" id="GO:0004105">
    <property type="term" value="F:choline-phosphate cytidylyltransferase activity"/>
    <property type="evidence" value="ECO:0007669"/>
    <property type="project" value="UniProtKB-EC"/>
</dbReference>
<comment type="similarity">
    <text evidence="1">Belongs to the cytidylyltransferase family.</text>
</comment>
<organism evidence="11 12">
    <name type="scientific">Ustilago trichophora</name>
    <dbReference type="NCBI Taxonomy" id="86804"/>
    <lineage>
        <taxon>Eukaryota</taxon>
        <taxon>Fungi</taxon>
        <taxon>Dikarya</taxon>
        <taxon>Basidiomycota</taxon>
        <taxon>Ustilaginomycotina</taxon>
        <taxon>Ustilaginomycetes</taxon>
        <taxon>Ustilaginales</taxon>
        <taxon>Ustilaginaceae</taxon>
        <taxon>Ustilago</taxon>
    </lineage>
</organism>
<dbReference type="PANTHER" id="PTHR10739:SF13">
    <property type="entry name" value="CHOLINE-PHOSPHATE CYTIDYLYLTRANSFERASE"/>
    <property type="match status" value="1"/>
</dbReference>
<evidence type="ECO:0000256" key="8">
    <source>
        <dbReference type="ARBA" id="ARBA00026101"/>
    </source>
</evidence>